<accession>A0ABV0U8D8</accession>
<sequence length="119" mass="13589">MAEQTASMKNNIGKCLQQHSWMQERAVASPDIEDTKKIHGHKGIFTTDQRCKMDTLTTYKATHVPLMGPGVRLRGIRRELLEKHITQVISGSRWSWCLSPAVYGREAGYTLDRSPVHRR</sequence>
<dbReference type="EMBL" id="JAHRIQ010061030">
    <property type="protein sequence ID" value="MEQ2241450.1"/>
    <property type="molecule type" value="Genomic_DNA"/>
</dbReference>
<evidence type="ECO:0000313" key="1">
    <source>
        <dbReference type="EMBL" id="MEQ2241450.1"/>
    </source>
</evidence>
<proteinExistence type="predicted"/>
<gene>
    <name evidence="1" type="ORF">ILYODFUR_025405</name>
</gene>
<organism evidence="1 2">
    <name type="scientific">Ilyodon furcidens</name>
    <name type="common">goldbreast splitfin</name>
    <dbReference type="NCBI Taxonomy" id="33524"/>
    <lineage>
        <taxon>Eukaryota</taxon>
        <taxon>Metazoa</taxon>
        <taxon>Chordata</taxon>
        <taxon>Craniata</taxon>
        <taxon>Vertebrata</taxon>
        <taxon>Euteleostomi</taxon>
        <taxon>Actinopterygii</taxon>
        <taxon>Neopterygii</taxon>
        <taxon>Teleostei</taxon>
        <taxon>Neoteleostei</taxon>
        <taxon>Acanthomorphata</taxon>
        <taxon>Ovalentaria</taxon>
        <taxon>Atherinomorphae</taxon>
        <taxon>Cyprinodontiformes</taxon>
        <taxon>Goodeidae</taxon>
        <taxon>Ilyodon</taxon>
    </lineage>
</organism>
<evidence type="ECO:0000313" key="2">
    <source>
        <dbReference type="Proteomes" id="UP001482620"/>
    </source>
</evidence>
<keyword evidence="2" id="KW-1185">Reference proteome</keyword>
<name>A0ABV0U8D8_9TELE</name>
<comment type="caution">
    <text evidence="1">The sequence shown here is derived from an EMBL/GenBank/DDBJ whole genome shotgun (WGS) entry which is preliminary data.</text>
</comment>
<protein>
    <submittedName>
        <fullName evidence="1">Uncharacterized protein</fullName>
    </submittedName>
</protein>
<feature type="non-terminal residue" evidence="1">
    <location>
        <position position="119"/>
    </location>
</feature>
<dbReference type="Proteomes" id="UP001482620">
    <property type="component" value="Unassembled WGS sequence"/>
</dbReference>
<reference evidence="1 2" key="1">
    <citation type="submission" date="2021-06" db="EMBL/GenBank/DDBJ databases">
        <authorList>
            <person name="Palmer J.M."/>
        </authorList>
    </citation>
    <scope>NUCLEOTIDE SEQUENCE [LARGE SCALE GENOMIC DNA]</scope>
    <source>
        <strain evidence="2">if_2019</strain>
        <tissue evidence="1">Muscle</tissue>
    </source>
</reference>